<feature type="signal peptide" evidence="1">
    <location>
        <begin position="1"/>
        <end position="26"/>
    </location>
</feature>
<reference evidence="2 3" key="1">
    <citation type="journal article" date="2019" name="Plant Biotechnol. J.">
        <title>The red bayberry genome and genetic basis of sex determination.</title>
        <authorList>
            <person name="Jia H.M."/>
            <person name="Jia H.J."/>
            <person name="Cai Q.L."/>
            <person name="Wang Y."/>
            <person name="Zhao H.B."/>
            <person name="Yang W.F."/>
            <person name="Wang G.Y."/>
            <person name="Li Y.H."/>
            <person name="Zhan D.L."/>
            <person name="Shen Y.T."/>
            <person name="Niu Q.F."/>
            <person name="Chang L."/>
            <person name="Qiu J."/>
            <person name="Zhao L."/>
            <person name="Xie H.B."/>
            <person name="Fu W.Y."/>
            <person name="Jin J."/>
            <person name="Li X.W."/>
            <person name="Jiao Y."/>
            <person name="Zhou C.C."/>
            <person name="Tu T."/>
            <person name="Chai C.Y."/>
            <person name="Gao J.L."/>
            <person name="Fan L.J."/>
            <person name="van de Weg E."/>
            <person name="Wang J.Y."/>
            <person name="Gao Z.S."/>
        </authorList>
    </citation>
    <scope>NUCLEOTIDE SEQUENCE [LARGE SCALE GENOMIC DNA]</scope>
    <source>
        <tissue evidence="2">Leaves</tissue>
    </source>
</reference>
<dbReference type="InterPro" id="IPR052965">
    <property type="entry name" value="Pigment-catalase-like"/>
</dbReference>
<dbReference type="Proteomes" id="UP000516437">
    <property type="component" value="Chromosome 8"/>
</dbReference>
<comment type="caution">
    <text evidence="2">The sequence shown here is derived from an EMBL/GenBank/DDBJ whole genome shotgun (WGS) entry which is preliminary data.</text>
</comment>
<evidence type="ECO:0000256" key="1">
    <source>
        <dbReference type="SAM" id="SignalP"/>
    </source>
</evidence>
<dbReference type="AlphaFoldDB" id="A0A6A1URR5"/>
<proteinExistence type="predicted"/>
<dbReference type="Pfam" id="PF13668">
    <property type="entry name" value="Ferritin_2"/>
    <property type="match status" value="1"/>
</dbReference>
<feature type="chain" id="PRO_5025650534" evidence="1">
    <location>
        <begin position="27"/>
        <end position="304"/>
    </location>
</feature>
<keyword evidence="1" id="KW-0732">Signal</keyword>
<gene>
    <name evidence="2" type="ORF">CJ030_MR8G002064</name>
</gene>
<protein>
    <submittedName>
        <fullName evidence="2">Desiccation-related protein PCC13-62</fullName>
    </submittedName>
</protein>
<dbReference type="PANTHER" id="PTHR31694:SF26">
    <property type="entry name" value="OS05G0151100 PROTEIN"/>
    <property type="match status" value="1"/>
</dbReference>
<sequence length="304" mass="32615">MAPIAFFTALIFMLSLKLSLVTGSAAYCGPIEATDRDRIQFALNLEFLEAEFFLYGALGRGLDSIAPSFAQGGPPPIGGEKANLDPLVGRIIEEFGYQEVGHLRAIITTVGGIRRPQLDISAQTFAEIFDAAVGYKLSPPFDPYLDTVHYLLASYVIPYVGLVGYVGTIPDLYNATSKSLVASLLGVEAGQDAVIRALLYEVANTPVLPYDMTVADFTNHISELRNKLGGCGIKDEGLIVPLFLGAENRTDSNILSANPNSLSYARTPPEILRIVYGTGSEYKPGGIYPRGGGGNIAKRFLAKT</sequence>
<evidence type="ECO:0000313" key="2">
    <source>
        <dbReference type="EMBL" id="KAB1202941.1"/>
    </source>
</evidence>
<dbReference type="EMBL" id="RXIC02000026">
    <property type="protein sequence ID" value="KAB1202941.1"/>
    <property type="molecule type" value="Genomic_DNA"/>
</dbReference>
<dbReference type="PANTHER" id="PTHR31694">
    <property type="entry name" value="DESICCATION-LIKE PROTEIN"/>
    <property type="match status" value="1"/>
</dbReference>
<evidence type="ECO:0000313" key="3">
    <source>
        <dbReference type="Proteomes" id="UP000516437"/>
    </source>
</evidence>
<accession>A0A6A1URR5</accession>
<keyword evidence="3" id="KW-1185">Reference proteome</keyword>
<name>A0A6A1URR5_9ROSI</name>
<organism evidence="2 3">
    <name type="scientific">Morella rubra</name>
    <name type="common">Chinese bayberry</name>
    <dbReference type="NCBI Taxonomy" id="262757"/>
    <lineage>
        <taxon>Eukaryota</taxon>
        <taxon>Viridiplantae</taxon>
        <taxon>Streptophyta</taxon>
        <taxon>Embryophyta</taxon>
        <taxon>Tracheophyta</taxon>
        <taxon>Spermatophyta</taxon>
        <taxon>Magnoliopsida</taxon>
        <taxon>eudicotyledons</taxon>
        <taxon>Gunneridae</taxon>
        <taxon>Pentapetalae</taxon>
        <taxon>rosids</taxon>
        <taxon>fabids</taxon>
        <taxon>Fagales</taxon>
        <taxon>Myricaceae</taxon>
        <taxon>Morella</taxon>
    </lineage>
</organism>
<dbReference type="OrthoDB" id="1001765at2759"/>